<comment type="function">
    <text evidence="1 14">Component of the cytochrome b6-f complex, which mediates electron transfer between photosystem II (PSII) and photosystem I (PSI), cyclic electron flow around PSI, and state transitions.</text>
</comment>
<sequence length="222" mass="25158">MFTKEVRESKTFQWFQERLEIQAISDDITSKYVPPHVNIFYCLGGITLVCFLIQFATGFAMTFYYKPTVAEAFSSIQYIMNEVSFGWLIRSIHRWSASMMVLMMILHIFRVYLTGGFKKPRELTWVTGVVLAVITVTFGVTGYSLPWDQVGYWAVKIVSGVPAAVPVVGDLVVELMRGGESVGQATLTRFYSLHIFVLPWSIAVFMLAHFLMIRKQGISGPL</sequence>
<evidence type="ECO:0000256" key="5">
    <source>
        <dbReference type="ARBA" id="ARBA00022617"/>
    </source>
</evidence>
<dbReference type="CDD" id="cd00284">
    <property type="entry name" value="Cytochrome_b_N"/>
    <property type="match status" value="1"/>
</dbReference>
<dbReference type="InterPro" id="IPR016174">
    <property type="entry name" value="Di-haem_cyt_TM"/>
</dbReference>
<comment type="cofactor">
    <cofactor evidence="14">
        <name>heme c</name>
        <dbReference type="ChEBI" id="CHEBI:61717"/>
    </cofactor>
    <text evidence="14">Binds one heme group covalently by a single cysteine link with no axial amino acid ligand. This heme was named heme ci.</text>
</comment>
<accession>A0ABT7C017</accession>
<feature type="binding site" description="axial binding residue" evidence="14">
    <location>
        <position position="93"/>
    </location>
    <ligand>
        <name>heme b</name>
        <dbReference type="ChEBI" id="CHEBI:60344"/>
        <label>2</label>
    </ligand>
    <ligandPart>
        <name>Fe</name>
        <dbReference type="ChEBI" id="CHEBI:18248"/>
    </ligandPart>
</feature>
<comment type="cofactor">
    <cofactor evidence="14">
        <name>heme b</name>
        <dbReference type="ChEBI" id="CHEBI:60344"/>
    </cofactor>
    <text evidence="14">Binds 2 heme b groups non-covalently with two histidine residues as axial ligands.</text>
</comment>
<evidence type="ECO:0000256" key="14">
    <source>
        <dbReference type="HAMAP-Rule" id="MF_00633"/>
    </source>
</evidence>
<dbReference type="InterPro" id="IPR005797">
    <property type="entry name" value="Cyt_b/b6_N"/>
</dbReference>
<dbReference type="HAMAP" id="MF_00633">
    <property type="entry name" value="Cytb6_f_cytb6"/>
    <property type="match status" value="1"/>
</dbReference>
<keyword evidence="7 14" id="KW-0479">Metal-binding</keyword>
<comment type="caution">
    <text evidence="17">The sequence shown here is derived from an EMBL/GenBank/DDBJ whole genome shotgun (WGS) entry which is preliminary data.</text>
</comment>
<feature type="transmembrane region" description="Helical" evidence="15">
    <location>
        <begin position="39"/>
        <end position="65"/>
    </location>
</feature>
<dbReference type="PROSITE" id="PS51002">
    <property type="entry name" value="CYTB_NTER"/>
    <property type="match status" value="1"/>
</dbReference>
<evidence type="ECO:0000313" key="17">
    <source>
        <dbReference type="EMBL" id="MDJ1184402.1"/>
    </source>
</evidence>
<feature type="transmembrane region" description="Helical" evidence="15">
    <location>
        <begin position="193"/>
        <end position="213"/>
    </location>
</feature>
<dbReference type="Pfam" id="PF00033">
    <property type="entry name" value="Cytochrome_B"/>
    <property type="match status" value="1"/>
</dbReference>
<evidence type="ECO:0000313" key="18">
    <source>
        <dbReference type="Proteomes" id="UP001232992"/>
    </source>
</evidence>
<evidence type="ECO:0000256" key="12">
    <source>
        <dbReference type="ARBA" id="ARBA00025834"/>
    </source>
</evidence>
<evidence type="ECO:0000256" key="9">
    <source>
        <dbReference type="ARBA" id="ARBA00022989"/>
    </source>
</evidence>
<gene>
    <name evidence="14" type="primary">petB</name>
    <name evidence="17" type="ORF">PMH09_14545</name>
</gene>
<evidence type="ECO:0000256" key="10">
    <source>
        <dbReference type="ARBA" id="ARBA00023004"/>
    </source>
</evidence>
<keyword evidence="8 14" id="KW-0249">Electron transport</keyword>
<evidence type="ECO:0000256" key="15">
    <source>
        <dbReference type="SAM" id="Phobius"/>
    </source>
</evidence>
<keyword evidence="11 14" id="KW-0472">Membrane</keyword>
<proteinExistence type="inferred from homology"/>
<feature type="binding site" description="axial binding residue" evidence="14">
    <location>
        <position position="107"/>
    </location>
    <ligand>
        <name>heme b</name>
        <dbReference type="ChEBI" id="CHEBI:60344"/>
        <label>1</label>
    </ligand>
    <ligandPart>
        <name>Fe</name>
        <dbReference type="ChEBI" id="CHEBI:18248"/>
    </ligandPart>
</feature>
<dbReference type="RefSeq" id="WP_283759054.1">
    <property type="nucleotide sequence ID" value="NZ_JAQOSQ010000014.1"/>
</dbReference>
<comment type="similarity">
    <text evidence="14">Belongs to the cytochrome b family. PetB subfamily.</text>
</comment>
<evidence type="ECO:0000256" key="8">
    <source>
        <dbReference type="ARBA" id="ARBA00022982"/>
    </source>
</evidence>
<keyword evidence="10 14" id="KW-0408">Iron</keyword>
<comment type="subcellular location">
    <subcellularLocation>
        <location evidence="14">Cellular thylakoid membrane</location>
        <topology evidence="14">Multi-pass membrane protein</topology>
    </subcellularLocation>
    <subcellularLocation>
        <location evidence="2">Membrane</location>
        <topology evidence="2">Multi-pass membrane protein</topology>
    </subcellularLocation>
</comment>
<dbReference type="InterPro" id="IPR048259">
    <property type="entry name" value="Cytochrome_b_N_euk/bac"/>
</dbReference>
<dbReference type="InterPro" id="IPR023530">
    <property type="entry name" value="Cyt_B6_PetB"/>
</dbReference>
<dbReference type="EMBL" id="JAQOSQ010000014">
    <property type="protein sequence ID" value="MDJ1184402.1"/>
    <property type="molecule type" value="Genomic_DNA"/>
</dbReference>
<feature type="transmembrane region" description="Helical" evidence="15">
    <location>
        <begin position="151"/>
        <end position="173"/>
    </location>
</feature>
<dbReference type="Proteomes" id="UP001232992">
    <property type="component" value="Unassembled WGS sequence"/>
</dbReference>
<dbReference type="Gene3D" id="1.20.810.10">
    <property type="entry name" value="Cytochrome Bc1 Complex, Chain C"/>
    <property type="match status" value="1"/>
</dbReference>
<dbReference type="PANTHER" id="PTHR19271:SF16">
    <property type="entry name" value="CYTOCHROME B"/>
    <property type="match status" value="1"/>
</dbReference>
<evidence type="ECO:0000256" key="3">
    <source>
        <dbReference type="ARBA" id="ARBA00022448"/>
    </source>
</evidence>
<dbReference type="SUPFAM" id="SSF81342">
    <property type="entry name" value="Transmembrane di-heme cytochromes"/>
    <property type="match status" value="1"/>
</dbReference>
<evidence type="ECO:0000259" key="16">
    <source>
        <dbReference type="PROSITE" id="PS51002"/>
    </source>
</evidence>
<evidence type="ECO:0000256" key="2">
    <source>
        <dbReference type="ARBA" id="ARBA00004141"/>
    </source>
</evidence>
<protein>
    <recommendedName>
        <fullName evidence="13 14">Cytochrome b6</fullName>
    </recommendedName>
</protein>
<feature type="transmembrane region" description="Helical" evidence="15">
    <location>
        <begin position="95"/>
        <end position="113"/>
    </location>
</feature>
<dbReference type="PANTHER" id="PTHR19271">
    <property type="entry name" value="CYTOCHROME B"/>
    <property type="match status" value="1"/>
</dbReference>
<evidence type="ECO:0000256" key="6">
    <source>
        <dbReference type="ARBA" id="ARBA00022692"/>
    </source>
</evidence>
<feature type="binding site" description="covalent" evidence="14">
    <location>
        <position position="42"/>
    </location>
    <ligand>
        <name>heme c</name>
        <dbReference type="ChEBI" id="CHEBI:61717"/>
    </ligand>
</feature>
<keyword evidence="5 14" id="KW-0349">Heme</keyword>
<feature type="transmembrane region" description="Helical" evidence="15">
    <location>
        <begin position="125"/>
        <end position="145"/>
    </location>
</feature>
<evidence type="ECO:0000256" key="4">
    <source>
        <dbReference type="ARBA" id="ARBA00022531"/>
    </source>
</evidence>
<evidence type="ECO:0000256" key="7">
    <source>
        <dbReference type="ARBA" id="ARBA00022723"/>
    </source>
</evidence>
<dbReference type="NCBIfam" id="NF002990">
    <property type="entry name" value="PRK03735.1"/>
    <property type="match status" value="1"/>
</dbReference>
<dbReference type="PIRSF" id="PIRSF000032">
    <property type="entry name" value="Cytochrome_b6"/>
    <property type="match status" value="1"/>
</dbReference>
<organism evidence="17 18">
    <name type="scientific">Roseofilum casamattae BLCC-M143</name>
    <dbReference type="NCBI Taxonomy" id="3022442"/>
    <lineage>
        <taxon>Bacteria</taxon>
        <taxon>Bacillati</taxon>
        <taxon>Cyanobacteriota</taxon>
        <taxon>Cyanophyceae</taxon>
        <taxon>Desertifilales</taxon>
        <taxon>Desertifilaceae</taxon>
        <taxon>Roseofilum</taxon>
        <taxon>Roseofilum casamattae</taxon>
    </lineage>
</organism>
<keyword evidence="18" id="KW-1185">Reference proteome</keyword>
<keyword evidence="9 14" id="KW-1133">Transmembrane helix</keyword>
<feature type="domain" description="Cytochrome b/b6 N-terminal region profile" evidence="16">
    <location>
        <begin position="11"/>
        <end position="222"/>
    </location>
</feature>
<evidence type="ECO:0000256" key="1">
    <source>
        <dbReference type="ARBA" id="ARBA00003068"/>
    </source>
</evidence>
<keyword evidence="6 14" id="KW-0812">Transmembrane</keyword>
<keyword evidence="4 14" id="KW-0602">Photosynthesis</keyword>
<feature type="binding site" description="axial binding residue" evidence="14">
    <location>
        <position position="209"/>
    </location>
    <ligand>
        <name>heme b</name>
        <dbReference type="ChEBI" id="CHEBI:60344"/>
        <label>1</label>
    </ligand>
    <ligandPart>
        <name>Fe</name>
        <dbReference type="ChEBI" id="CHEBI:18248"/>
    </ligandPart>
</feature>
<dbReference type="InterPro" id="IPR027387">
    <property type="entry name" value="Cytb/b6-like_sf"/>
</dbReference>
<keyword evidence="3 14" id="KW-0813">Transport</keyword>
<reference evidence="17 18" key="1">
    <citation type="submission" date="2023-01" db="EMBL/GenBank/DDBJ databases">
        <title>Novel diversity within Roseofilum (Cyanobacteria; Desertifilaceae) from marine benthic mats with descriptions of four novel species.</title>
        <authorList>
            <person name="Wang Y."/>
            <person name="Berthold D.E."/>
            <person name="Hu J."/>
            <person name="Lefler F.W."/>
            <person name="Laughinghouse H.D. IV."/>
        </authorList>
    </citation>
    <scope>NUCLEOTIDE SEQUENCE [LARGE SCALE GENOMIC DNA]</scope>
    <source>
        <strain evidence="17 18">BLCC-M143</strain>
    </source>
</reference>
<feature type="binding site" description="axial binding residue" evidence="14">
    <location>
        <position position="194"/>
    </location>
    <ligand>
        <name>heme b</name>
        <dbReference type="ChEBI" id="CHEBI:60344"/>
        <label>2</label>
    </ligand>
    <ligandPart>
        <name>Fe</name>
        <dbReference type="ChEBI" id="CHEBI:18248"/>
    </ligandPart>
</feature>
<comment type="subunit">
    <text evidence="12 14">The 4 large subunits of the cytochrome b6-f complex are cytochrome b6, subunit IV (17 kDa polypeptide, PetD), cytochrome f and the Rieske protein, while the 4 small subunits are PetG, PetL, PetM and PetN. The complex functions as a dimer.</text>
</comment>
<comment type="miscellaneous">
    <text evidence="14">Heme 1 (or BH or b566) is high-potential and absorbs at about 566 nm, and heme 2 (or BL or b562) is low-potential and absorbs at about 562 nm.</text>
</comment>
<name>A0ABT7C017_9CYAN</name>
<evidence type="ECO:0000256" key="11">
    <source>
        <dbReference type="ARBA" id="ARBA00023136"/>
    </source>
</evidence>
<evidence type="ECO:0000256" key="13">
    <source>
        <dbReference type="ARBA" id="ARBA00035697"/>
    </source>
</evidence>